<dbReference type="RefSeq" id="YP_003422398.1">
    <property type="nucleotide sequence ID" value="NC_013772.1"/>
</dbReference>
<organism evidence="1 2">
    <name type="scientific">Pseudalatia unipuncta granulosis virus</name>
    <name type="common">PuGV</name>
    <name type="synonym">Pseudalatia unipuncta granulovirus</name>
    <dbReference type="NCBI Taxonomy" id="36355"/>
    <lineage>
        <taxon>Viruses</taxon>
        <taxon>Viruses incertae sedis</taxon>
        <taxon>Naldaviricetes</taxon>
        <taxon>Lefavirales</taxon>
        <taxon>Baculoviridae</taxon>
        <taxon>Betabaculovirus</taxon>
        <taxon>Betabaculovirus myunipunctae</taxon>
    </lineage>
</organism>
<evidence type="ECO:0000313" key="1">
    <source>
        <dbReference type="EMBL" id="ACH69409.1"/>
    </source>
</evidence>
<protein>
    <submittedName>
        <fullName evidence="1">Uncharacterized protein</fullName>
    </submittedName>
</protein>
<dbReference type="KEGG" id="vg:8763919"/>
<keyword evidence="2" id="KW-1185">Reference proteome</keyword>
<evidence type="ECO:0000313" key="2">
    <source>
        <dbReference type="Proteomes" id="UP000203623"/>
    </source>
</evidence>
<sequence>MTTTSTTKIYNPFSLYYMAMGKVNKNLTNLLPRSIAEDLQNLPPQHLPGWYIYTFDSGKSIMVVCEKEQDFEVNKQIVQLYKSRHEADDVIEDFSDLMYGFDNDPLDVLELYNQEGKECEHYNLDVMHFCLLYLEELSLDYVSYTKPSSGIFTFDKNNIDDDFVSRIVPIDLKHCLYH</sequence>
<dbReference type="OrthoDB" id="21620at10239"/>
<dbReference type="GeneID" id="8763919"/>
<organismHost>
    <name type="scientific">Mythimna unipuncta</name>
    <name type="common">Armyworm moth</name>
    <name type="synonym">Pseudaletia unipuncta</name>
    <dbReference type="NCBI Taxonomy" id="103831"/>
</organismHost>
<reference evidence="2" key="1">
    <citation type="submission" date="2008-04" db="EMBL/GenBank/DDBJ databases">
        <title>Genome sequence analysis of the Pseudaletia unipuncta granulovirus which was propagated in Pseudaletia separate larvae.</title>
        <authorList>
            <person name="Li Y."/>
            <person name="Tang P."/>
            <person name="Zhang Z."/>
            <person name="Zhang H."/>
            <person name="Qin Q."/>
        </authorList>
    </citation>
    <scope>NUCLEOTIDE SEQUENCE [LARGE SCALE GENOMIC DNA]</scope>
    <source>
        <strain evidence="2">Hawaiin</strain>
    </source>
</reference>
<proteinExistence type="predicted"/>
<dbReference type="Proteomes" id="UP000203623">
    <property type="component" value="Genome"/>
</dbReference>
<name>B6S6S8_GVPU</name>
<dbReference type="EMBL" id="EU678671">
    <property type="protein sequence ID" value="ACH69409.1"/>
    <property type="molecule type" value="Genomic_DNA"/>
</dbReference>
<accession>B6S6S8</accession>